<comment type="caution">
    <text evidence="4">The sequence shown here is derived from an EMBL/GenBank/DDBJ whole genome shotgun (WGS) entry which is preliminary data.</text>
</comment>
<name>A0A6N8JD15_9BACT</name>
<protein>
    <submittedName>
        <fullName evidence="4">DUF4974 domain-containing protein</fullName>
    </submittedName>
</protein>
<dbReference type="PANTHER" id="PTHR30273:SF2">
    <property type="entry name" value="PROTEIN FECR"/>
    <property type="match status" value="1"/>
</dbReference>
<dbReference type="InterPro" id="IPR032508">
    <property type="entry name" value="FecR_C"/>
</dbReference>
<feature type="domain" description="Protein FecR C-terminal" evidence="3">
    <location>
        <begin position="324"/>
        <end position="390"/>
    </location>
</feature>
<organism evidence="4 5">
    <name type="scientific">Chitinophaga oryziterrae</name>
    <dbReference type="NCBI Taxonomy" id="1031224"/>
    <lineage>
        <taxon>Bacteria</taxon>
        <taxon>Pseudomonadati</taxon>
        <taxon>Bacteroidota</taxon>
        <taxon>Chitinophagia</taxon>
        <taxon>Chitinophagales</taxon>
        <taxon>Chitinophagaceae</taxon>
        <taxon>Chitinophaga</taxon>
    </lineage>
</organism>
<proteinExistence type="predicted"/>
<evidence type="ECO:0000259" key="3">
    <source>
        <dbReference type="Pfam" id="PF16344"/>
    </source>
</evidence>
<dbReference type="InterPro" id="IPR012373">
    <property type="entry name" value="Ferrdict_sens_TM"/>
</dbReference>
<dbReference type="GO" id="GO:0016989">
    <property type="term" value="F:sigma factor antagonist activity"/>
    <property type="evidence" value="ECO:0007669"/>
    <property type="project" value="TreeGrafter"/>
</dbReference>
<dbReference type="AlphaFoldDB" id="A0A6N8JD15"/>
<dbReference type="Pfam" id="PF16344">
    <property type="entry name" value="FecR_C"/>
    <property type="match status" value="1"/>
</dbReference>
<dbReference type="EMBL" id="WRXO01000006">
    <property type="protein sequence ID" value="MVT43167.1"/>
    <property type="molecule type" value="Genomic_DNA"/>
</dbReference>
<dbReference type="OrthoDB" id="1099963at2"/>
<dbReference type="PANTHER" id="PTHR30273">
    <property type="entry name" value="PERIPLASMIC SIGNAL SENSOR AND SIGMA FACTOR ACTIVATOR FECR-RELATED"/>
    <property type="match status" value="1"/>
</dbReference>
<keyword evidence="1" id="KW-1133">Transmembrane helix</keyword>
<evidence type="ECO:0000259" key="2">
    <source>
        <dbReference type="Pfam" id="PF04773"/>
    </source>
</evidence>
<dbReference type="FunFam" id="2.60.120.1440:FF:000001">
    <property type="entry name" value="Putative anti-sigma factor"/>
    <property type="match status" value="1"/>
</dbReference>
<reference evidence="4 5" key="1">
    <citation type="submission" date="2019-12" db="EMBL/GenBank/DDBJ databases">
        <title>The draft genomic sequence of strain Chitinophaga oryziterrae JCM 16595.</title>
        <authorList>
            <person name="Zhang X."/>
        </authorList>
    </citation>
    <scope>NUCLEOTIDE SEQUENCE [LARGE SCALE GENOMIC DNA]</scope>
    <source>
        <strain evidence="4 5">JCM 16595</strain>
    </source>
</reference>
<evidence type="ECO:0000313" key="5">
    <source>
        <dbReference type="Proteomes" id="UP000468388"/>
    </source>
</evidence>
<feature type="transmembrane region" description="Helical" evidence="1">
    <location>
        <begin position="87"/>
        <end position="107"/>
    </location>
</feature>
<dbReference type="Gene3D" id="2.60.120.1440">
    <property type="match status" value="1"/>
</dbReference>
<evidence type="ECO:0000256" key="1">
    <source>
        <dbReference type="SAM" id="Phobius"/>
    </source>
</evidence>
<evidence type="ECO:0000313" key="4">
    <source>
        <dbReference type="EMBL" id="MVT43167.1"/>
    </source>
</evidence>
<keyword evidence="1" id="KW-0812">Transmembrane</keyword>
<feature type="domain" description="FecR protein" evidence="2">
    <location>
        <begin position="183"/>
        <end position="280"/>
    </location>
</feature>
<accession>A0A6N8JD15</accession>
<keyword evidence="1" id="KW-0472">Membrane</keyword>
<sequence length="392" mass="42647">MQVQDRLAYLILQAASHTATVDELQELSDLIKADQTGNISRQIETILLEGMPADNTAYNTAYWDKVADKILAADHATAAKPVTLYKWMAVAAAIALLIISAGAYLLLQPHKQPLPIAAVQPAITPGGNRAVLVLADGTQIPLDSAVNGTLAQQGNTQIIKPGSGHLTYTHNGATPNAEVQYNTLRTPRGGQFQLQLQDGTKVWLNAASSLKYPTAFTGKERNVELTGEAYFEVAHSSALPFRVNINTGPMKVDVLGTRFNIMAYEEEELVKTTLLEGAVKVTGNGSAKRLQPGQGASLNRHNGTMEVLDHVNTEEAVAWKNGSFQFEGNDIQSVMRQIARWYDVDVVYKAPVPAHFRGIIPRNAEVSQLLHTLELTGEVHFEIRGKQIIVSP</sequence>
<keyword evidence="5" id="KW-1185">Reference proteome</keyword>
<dbReference type="Gene3D" id="3.55.50.30">
    <property type="match status" value="1"/>
</dbReference>
<dbReference type="Pfam" id="PF04773">
    <property type="entry name" value="FecR"/>
    <property type="match status" value="1"/>
</dbReference>
<dbReference type="InterPro" id="IPR006860">
    <property type="entry name" value="FecR"/>
</dbReference>
<gene>
    <name evidence="4" type="ORF">GO495_21400</name>
</gene>
<dbReference type="Proteomes" id="UP000468388">
    <property type="component" value="Unassembled WGS sequence"/>
</dbReference>
<dbReference type="RefSeq" id="WP_157301771.1">
    <property type="nucleotide sequence ID" value="NZ_BAAAZB010000004.1"/>
</dbReference>